<dbReference type="Pfam" id="PF00512">
    <property type="entry name" value="HisKA"/>
    <property type="match status" value="1"/>
</dbReference>
<evidence type="ECO:0000256" key="4">
    <source>
        <dbReference type="ARBA" id="ARBA00022679"/>
    </source>
</evidence>
<dbReference type="SMART" id="SM00388">
    <property type="entry name" value="HisKA"/>
    <property type="match status" value="1"/>
</dbReference>
<feature type="domain" description="Histidine kinase" evidence="8">
    <location>
        <begin position="588"/>
        <end position="805"/>
    </location>
</feature>
<organism evidence="9 10">
    <name type="scientific">Limoniibacter endophyticus</name>
    <dbReference type="NCBI Taxonomy" id="1565040"/>
    <lineage>
        <taxon>Bacteria</taxon>
        <taxon>Pseudomonadati</taxon>
        <taxon>Pseudomonadota</taxon>
        <taxon>Alphaproteobacteria</taxon>
        <taxon>Hyphomicrobiales</taxon>
        <taxon>Bartonellaceae</taxon>
        <taxon>Limoniibacter</taxon>
    </lineage>
</organism>
<dbReference type="Pfam" id="PF02518">
    <property type="entry name" value="HATPase_c"/>
    <property type="match status" value="1"/>
</dbReference>
<evidence type="ECO:0000259" key="8">
    <source>
        <dbReference type="PROSITE" id="PS50109"/>
    </source>
</evidence>
<dbReference type="EMBL" id="BMZO01000007">
    <property type="protein sequence ID" value="GHC74566.1"/>
    <property type="molecule type" value="Genomic_DNA"/>
</dbReference>
<evidence type="ECO:0000256" key="5">
    <source>
        <dbReference type="ARBA" id="ARBA00022777"/>
    </source>
</evidence>
<reference evidence="9" key="1">
    <citation type="journal article" date="2014" name="Int. J. Syst. Evol. Microbiol.">
        <title>Complete genome sequence of Corynebacterium casei LMG S-19264T (=DSM 44701T), isolated from a smear-ripened cheese.</title>
        <authorList>
            <consortium name="US DOE Joint Genome Institute (JGI-PGF)"/>
            <person name="Walter F."/>
            <person name="Albersmeier A."/>
            <person name="Kalinowski J."/>
            <person name="Ruckert C."/>
        </authorList>
    </citation>
    <scope>NUCLEOTIDE SEQUENCE</scope>
    <source>
        <strain evidence="9">KCTC 42097</strain>
    </source>
</reference>
<dbReference type="PROSITE" id="PS50109">
    <property type="entry name" value="HIS_KIN"/>
    <property type="match status" value="1"/>
</dbReference>
<dbReference type="EC" id="2.7.13.3" evidence="2"/>
<dbReference type="Proteomes" id="UP000641137">
    <property type="component" value="Unassembled WGS sequence"/>
</dbReference>
<dbReference type="CDD" id="cd00075">
    <property type="entry name" value="HATPase"/>
    <property type="match status" value="1"/>
</dbReference>
<evidence type="ECO:0000256" key="7">
    <source>
        <dbReference type="SAM" id="SignalP"/>
    </source>
</evidence>
<evidence type="ECO:0000256" key="6">
    <source>
        <dbReference type="ARBA" id="ARBA00023012"/>
    </source>
</evidence>
<dbReference type="PANTHER" id="PTHR43711:SF1">
    <property type="entry name" value="HISTIDINE KINASE 1"/>
    <property type="match status" value="1"/>
</dbReference>
<dbReference type="InterPro" id="IPR003594">
    <property type="entry name" value="HATPase_dom"/>
</dbReference>
<dbReference type="InterPro" id="IPR050736">
    <property type="entry name" value="Sensor_HK_Regulatory"/>
</dbReference>
<keyword evidence="3" id="KW-0597">Phosphoprotein</keyword>
<dbReference type="PRINTS" id="PR00344">
    <property type="entry name" value="BCTRLSENSOR"/>
</dbReference>
<dbReference type="InterPro" id="IPR005467">
    <property type="entry name" value="His_kinase_dom"/>
</dbReference>
<name>A0A8J3GHX4_9HYPH</name>
<keyword evidence="6" id="KW-0902">Two-component regulatory system</keyword>
<dbReference type="PANTHER" id="PTHR43711">
    <property type="entry name" value="TWO-COMPONENT HISTIDINE KINASE"/>
    <property type="match status" value="1"/>
</dbReference>
<dbReference type="Gene3D" id="1.10.287.130">
    <property type="match status" value="1"/>
</dbReference>
<dbReference type="InterPro" id="IPR003661">
    <property type="entry name" value="HisK_dim/P_dom"/>
</dbReference>
<dbReference type="AlphaFoldDB" id="A0A8J3GHX4"/>
<evidence type="ECO:0000256" key="1">
    <source>
        <dbReference type="ARBA" id="ARBA00000085"/>
    </source>
</evidence>
<dbReference type="InterPro" id="IPR036097">
    <property type="entry name" value="HisK_dim/P_sf"/>
</dbReference>
<comment type="catalytic activity">
    <reaction evidence="1">
        <text>ATP + protein L-histidine = ADP + protein N-phospho-L-histidine.</text>
        <dbReference type="EC" id="2.7.13.3"/>
    </reaction>
</comment>
<comment type="caution">
    <text evidence="9">The sequence shown here is derived from an EMBL/GenBank/DDBJ whole genome shotgun (WGS) entry which is preliminary data.</text>
</comment>
<proteinExistence type="predicted"/>
<sequence>MRVLLSLVPVSAGLFLATSPATAQSPSSLSFGPSEVVQLSVIAGIIGAAFVCAIWLIKQKNKLDRRNRELGRRLIDLNVQLQRSNALLNLTGERILIWSNDQDRPELLGSMQDHSEIPEELSGMLAFSRWLTASSATSVERAITTLRAQGIAFELISETLSGTLLRVKGYKPMSQAFVRFEVLGDDREEIERLRQSNEELSTAQEGLFRALDLLPLPLWLRDADLRLRWVNTAYLKMVDAKDKTSVLHQDVELLGQQARSMIERSHLERGIFAEKLNAVVSGDRRVLQVTDIRTVSGSIGSAEDITEVENLRGQILDAQRSHSETLDQLTTAIAIFDNDRRLRFYNQAFQELWALSDSYLASSPDHVLLLDRLREEGKLPEQPKWAGWKDELMEAYRSSGSIEHWWHLPDRRTIRVVANPQPKGGVTWIFENVTERIDLESRYNTAMRVQNETLDNLAEGVAVFGPDGWLRLSNPAFEKLWRIDLSGYEEAPHISELRKMCDDAAIESPWEDFVSLVTGLSDERVDRHGNVELHSGTILRHAVIHLPNGQMMLTFVDVTDSERVTRALADKNEALEKADRLKNDFVQHVSYELRSPLTNIIGFTELLAMPDTGVLNERQREYLQHIGSSSSVLLTVVNDILDLATVDAGIMQLEIGEVEVETVLTATAEIISDRLREHAIELRLDYKDAPASFEGDEQRVRQVLFNLLLNASNYAPENSVVTLGCRRVTSQIEFWVRDLGPGIPVDIMDSVFNRFEPRVHGGRRRGAGLGLSIVKSLVELHGGAVAIDTGEDRGTTVYCRFPLSATSSRAAAE</sequence>
<feature type="chain" id="PRO_5035217382" description="histidine kinase" evidence="7">
    <location>
        <begin position="24"/>
        <end position="813"/>
    </location>
</feature>
<dbReference type="InterPro" id="IPR004358">
    <property type="entry name" value="Sig_transdc_His_kin-like_C"/>
</dbReference>
<keyword evidence="10" id="KW-1185">Reference proteome</keyword>
<dbReference type="Pfam" id="PF12860">
    <property type="entry name" value="PAS_7"/>
    <property type="match status" value="1"/>
</dbReference>
<dbReference type="SUPFAM" id="SSF55785">
    <property type="entry name" value="PYP-like sensor domain (PAS domain)"/>
    <property type="match status" value="3"/>
</dbReference>
<dbReference type="GO" id="GO:0000155">
    <property type="term" value="F:phosphorelay sensor kinase activity"/>
    <property type="evidence" value="ECO:0007669"/>
    <property type="project" value="InterPro"/>
</dbReference>
<keyword evidence="5" id="KW-0418">Kinase</keyword>
<keyword evidence="4" id="KW-0808">Transferase</keyword>
<reference evidence="9" key="2">
    <citation type="submission" date="2020-09" db="EMBL/GenBank/DDBJ databases">
        <authorList>
            <person name="Sun Q."/>
            <person name="Kim S."/>
        </authorList>
    </citation>
    <scope>NUCLEOTIDE SEQUENCE</scope>
    <source>
        <strain evidence="9">KCTC 42097</strain>
    </source>
</reference>
<accession>A0A8J3GHX4</accession>
<dbReference type="Gene3D" id="3.30.565.10">
    <property type="entry name" value="Histidine kinase-like ATPase, C-terminal domain"/>
    <property type="match status" value="1"/>
</dbReference>
<evidence type="ECO:0000256" key="3">
    <source>
        <dbReference type="ARBA" id="ARBA00022553"/>
    </source>
</evidence>
<keyword evidence="7" id="KW-0732">Signal</keyword>
<dbReference type="InterPro" id="IPR036890">
    <property type="entry name" value="HATPase_C_sf"/>
</dbReference>
<dbReference type="SMART" id="SM00387">
    <property type="entry name" value="HATPase_c"/>
    <property type="match status" value="1"/>
</dbReference>
<dbReference type="Gene3D" id="3.30.450.20">
    <property type="entry name" value="PAS domain"/>
    <property type="match status" value="1"/>
</dbReference>
<feature type="signal peptide" evidence="7">
    <location>
        <begin position="1"/>
        <end position="23"/>
    </location>
</feature>
<dbReference type="RefSeq" id="WP_189490393.1">
    <property type="nucleotide sequence ID" value="NZ_BMZO01000007.1"/>
</dbReference>
<evidence type="ECO:0000313" key="9">
    <source>
        <dbReference type="EMBL" id="GHC74566.1"/>
    </source>
</evidence>
<dbReference type="SUPFAM" id="SSF55874">
    <property type="entry name" value="ATPase domain of HSP90 chaperone/DNA topoisomerase II/histidine kinase"/>
    <property type="match status" value="1"/>
</dbReference>
<protein>
    <recommendedName>
        <fullName evidence="2">histidine kinase</fullName>
        <ecNumber evidence="2">2.7.13.3</ecNumber>
    </recommendedName>
</protein>
<evidence type="ECO:0000256" key="2">
    <source>
        <dbReference type="ARBA" id="ARBA00012438"/>
    </source>
</evidence>
<evidence type="ECO:0000313" key="10">
    <source>
        <dbReference type="Proteomes" id="UP000641137"/>
    </source>
</evidence>
<dbReference type="CDD" id="cd00082">
    <property type="entry name" value="HisKA"/>
    <property type="match status" value="1"/>
</dbReference>
<gene>
    <name evidence="9" type="ORF">GCM10010136_23870</name>
</gene>
<dbReference type="SUPFAM" id="SSF47384">
    <property type="entry name" value="Homodimeric domain of signal transducing histidine kinase"/>
    <property type="match status" value="1"/>
</dbReference>
<dbReference type="InterPro" id="IPR035965">
    <property type="entry name" value="PAS-like_dom_sf"/>
</dbReference>